<feature type="region of interest" description="Disordered" evidence="3">
    <location>
        <begin position="51"/>
        <end position="146"/>
    </location>
</feature>
<comment type="caution">
    <text evidence="4">The sequence shown here is derived from an EMBL/GenBank/DDBJ whole genome shotgun (WGS) entry which is preliminary data.</text>
</comment>
<name>A0A9N9HUU8_9GLOM</name>
<evidence type="ECO:0000256" key="2">
    <source>
        <dbReference type="RuleBase" id="RU363120"/>
    </source>
</evidence>
<accession>A0A9N9HUU8</accession>
<feature type="compositionally biased region" description="Basic and acidic residues" evidence="3">
    <location>
        <begin position="92"/>
        <end position="104"/>
    </location>
</feature>
<feature type="compositionally biased region" description="Polar residues" evidence="3">
    <location>
        <begin position="107"/>
        <end position="132"/>
    </location>
</feature>
<evidence type="ECO:0000313" key="4">
    <source>
        <dbReference type="EMBL" id="CAG8707554.1"/>
    </source>
</evidence>
<proteinExistence type="inferred from homology"/>
<comment type="function">
    <text evidence="2">Plays an essential role in initiation of the G0 program by preventing the degradation of specific nutrient-regulated mRNAs via the 5'-3' mRNA decay pathway.</text>
</comment>
<evidence type="ECO:0000256" key="1">
    <source>
        <dbReference type="ARBA" id="ARBA00010520"/>
    </source>
</evidence>
<dbReference type="AlphaFoldDB" id="A0A9N9HUU8"/>
<keyword evidence="5" id="KW-1185">Reference proteome</keyword>
<dbReference type="GO" id="GO:0004864">
    <property type="term" value="F:protein phosphatase inhibitor activity"/>
    <property type="evidence" value="ECO:0007669"/>
    <property type="project" value="TreeGrafter"/>
</dbReference>
<protein>
    <recommendedName>
        <fullName evidence="2">mRNA stability protein</fullName>
    </recommendedName>
</protein>
<dbReference type="OrthoDB" id="5949865at2759"/>
<sequence>MLPSRQNKVDLDKLTEEERKLFRMYGRLPTGKDILNNKLKERKYFDSGDYALSKAGKTSSPVGVQHPSPDTIPHANAIAATTHNSSPVKESSLVHEAEIEEKGGDLNTENNPSNDENSSGKKMTTPTQGEQEQSTDSTAKTTDDSS</sequence>
<dbReference type="Proteomes" id="UP000789342">
    <property type="component" value="Unassembled WGS sequence"/>
</dbReference>
<gene>
    <name evidence="4" type="ORF">AMORRO_LOCUS12508</name>
</gene>
<feature type="compositionally biased region" description="Polar residues" evidence="3">
    <location>
        <begin position="79"/>
        <end position="89"/>
    </location>
</feature>
<dbReference type="PANTHER" id="PTHR10358:SF6">
    <property type="entry name" value="ENDOSULFINE, ISOFORM A"/>
    <property type="match status" value="1"/>
</dbReference>
<evidence type="ECO:0000313" key="5">
    <source>
        <dbReference type="Proteomes" id="UP000789342"/>
    </source>
</evidence>
<dbReference type="PANTHER" id="PTHR10358">
    <property type="entry name" value="ENDOSULFINE"/>
    <property type="match status" value="1"/>
</dbReference>
<dbReference type="GO" id="GO:0005737">
    <property type="term" value="C:cytoplasm"/>
    <property type="evidence" value="ECO:0007669"/>
    <property type="project" value="TreeGrafter"/>
</dbReference>
<organism evidence="4 5">
    <name type="scientific">Acaulospora morrowiae</name>
    <dbReference type="NCBI Taxonomy" id="94023"/>
    <lineage>
        <taxon>Eukaryota</taxon>
        <taxon>Fungi</taxon>
        <taxon>Fungi incertae sedis</taxon>
        <taxon>Mucoromycota</taxon>
        <taxon>Glomeromycotina</taxon>
        <taxon>Glomeromycetes</taxon>
        <taxon>Diversisporales</taxon>
        <taxon>Acaulosporaceae</taxon>
        <taxon>Acaulospora</taxon>
    </lineage>
</organism>
<dbReference type="InterPro" id="IPR006760">
    <property type="entry name" value="Endosulphine"/>
</dbReference>
<evidence type="ECO:0000256" key="3">
    <source>
        <dbReference type="SAM" id="MobiDB-lite"/>
    </source>
</evidence>
<dbReference type="Pfam" id="PF04667">
    <property type="entry name" value="Endosulfine"/>
    <property type="match status" value="1"/>
</dbReference>
<reference evidence="4" key="1">
    <citation type="submission" date="2021-06" db="EMBL/GenBank/DDBJ databases">
        <authorList>
            <person name="Kallberg Y."/>
            <person name="Tangrot J."/>
            <person name="Rosling A."/>
        </authorList>
    </citation>
    <scope>NUCLEOTIDE SEQUENCE</scope>
    <source>
        <strain evidence="4">CL551</strain>
    </source>
</reference>
<dbReference type="EMBL" id="CAJVPV010018546">
    <property type="protein sequence ID" value="CAG8707554.1"/>
    <property type="molecule type" value="Genomic_DNA"/>
</dbReference>
<comment type="similarity">
    <text evidence="1 2">Belongs to the endosulfine family.</text>
</comment>